<dbReference type="InterPro" id="IPR050109">
    <property type="entry name" value="HTH-type_TetR-like_transc_reg"/>
</dbReference>
<gene>
    <name evidence="5" type="ORF">HYX28_03755</name>
</gene>
<keyword evidence="1 2" id="KW-0238">DNA-binding</keyword>
<dbReference type="AlphaFoldDB" id="A0A932A712"/>
<organism evidence="5 6">
    <name type="scientific">Candidatus Korobacter versatilis</name>
    <dbReference type="NCBI Taxonomy" id="658062"/>
    <lineage>
        <taxon>Bacteria</taxon>
        <taxon>Pseudomonadati</taxon>
        <taxon>Acidobacteriota</taxon>
        <taxon>Terriglobia</taxon>
        <taxon>Terriglobales</taxon>
        <taxon>Candidatus Korobacteraceae</taxon>
        <taxon>Candidatus Korobacter</taxon>
    </lineage>
</organism>
<dbReference type="Gene3D" id="1.10.357.10">
    <property type="entry name" value="Tetracycline Repressor, domain 2"/>
    <property type="match status" value="1"/>
</dbReference>
<dbReference type="GO" id="GO:0000976">
    <property type="term" value="F:transcription cis-regulatory region binding"/>
    <property type="evidence" value="ECO:0007669"/>
    <property type="project" value="TreeGrafter"/>
</dbReference>
<reference evidence="5" key="1">
    <citation type="submission" date="2020-07" db="EMBL/GenBank/DDBJ databases">
        <title>Huge and variable diversity of episymbiotic CPR bacteria and DPANN archaea in groundwater ecosystems.</title>
        <authorList>
            <person name="He C.Y."/>
            <person name="Keren R."/>
            <person name="Whittaker M."/>
            <person name="Farag I.F."/>
            <person name="Doudna J."/>
            <person name="Cate J.H.D."/>
            <person name="Banfield J.F."/>
        </authorList>
    </citation>
    <scope>NUCLEOTIDE SEQUENCE</scope>
    <source>
        <strain evidence="5">NC_groundwater_580_Pr5_B-0.1um_64_19</strain>
    </source>
</reference>
<dbReference type="PROSITE" id="PS50977">
    <property type="entry name" value="HTH_TETR_2"/>
    <property type="match status" value="1"/>
</dbReference>
<dbReference type="SUPFAM" id="SSF46689">
    <property type="entry name" value="Homeodomain-like"/>
    <property type="match status" value="1"/>
</dbReference>
<evidence type="ECO:0000259" key="4">
    <source>
        <dbReference type="PROSITE" id="PS50977"/>
    </source>
</evidence>
<name>A0A932A712_9BACT</name>
<feature type="region of interest" description="Disordered" evidence="3">
    <location>
        <begin position="1"/>
        <end position="25"/>
    </location>
</feature>
<dbReference type="PRINTS" id="PR00455">
    <property type="entry name" value="HTHTETR"/>
</dbReference>
<evidence type="ECO:0000256" key="3">
    <source>
        <dbReference type="SAM" id="MobiDB-lite"/>
    </source>
</evidence>
<dbReference type="Proteomes" id="UP000779809">
    <property type="component" value="Unassembled WGS sequence"/>
</dbReference>
<dbReference type="InterPro" id="IPR013570">
    <property type="entry name" value="Tscrpt_reg_YsiA_C"/>
</dbReference>
<dbReference type="SUPFAM" id="SSF48498">
    <property type="entry name" value="Tetracyclin repressor-like, C-terminal domain"/>
    <property type="match status" value="1"/>
</dbReference>
<dbReference type="InterPro" id="IPR001647">
    <property type="entry name" value="HTH_TetR"/>
</dbReference>
<accession>A0A932A712</accession>
<dbReference type="Pfam" id="PF00440">
    <property type="entry name" value="TetR_N"/>
    <property type="match status" value="1"/>
</dbReference>
<dbReference type="InterPro" id="IPR009057">
    <property type="entry name" value="Homeodomain-like_sf"/>
</dbReference>
<dbReference type="PANTHER" id="PTHR30055">
    <property type="entry name" value="HTH-TYPE TRANSCRIPTIONAL REGULATOR RUTR"/>
    <property type="match status" value="1"/>
</dbReference>
<feature type="domain" description="HTH tetR-type" evidence="4">
    <location>
        <begin position="24"/>
        <end position="84"/>
    </location>
</feature>
<feature type="compositionally biased region" description="Basic and acidic residues" evidence="3">
    <location>
        <begin position="16"/>
        <end position="25"/>
    </location>
</feature>
<dbReference type="PANTHER" id="PTHR30055:SF195">
    <property type="entry name" value="FATTY ACID METABOLISM REGULATOR PROTEIN"/>
    <property type="match status" value="1"/>
</dbReference>
<proteinExistence type="predicted"/>
<sequence length="218" mass="24144">MTIKPTEPAATTRPARGGDKVQRGDKSQRILDAAVAVIAEKGYWQARVSEIADRAGVADGTIYLYYKNKEQLLMAAIDSAFDAFLERARRELAAIKAPKQRLHRLAFLHLDMLGANRNLAIVFQTELRHSAKFLGQFSRHRLVEYFDMIRSIVREGQQSGEFRAGISDKIAANCLFGALDEMVTSWMLSEHDYPLAGAADAVVDVILAGLEATPSGHR</sequence>
<evidence type="ECO:0000256" key="2">
    <source>
        <dbReference type="PROSITE-ProRule" id="PRU00335"/>
    </source>
</evidence>
<dbReference type="EMBL" id="JACPNR010000004">
    <property type="protein sequence ID" value="MBI2677876.1"/>
    <property type="molecule type" value="Genomic_DNA"/>
</dbReference>
<evidence type="ECO:0000313" key="6">
    <source>
        <dbReference type="Proteomes" id="UP000779809"/>
    </source>
</evidence>
<dbReference type="InterPro" id="IPR036271">
    <property type="entry name" value="Tet_transcr_reg_TetR-rel_C_sf"/>
</dbReference>
<dbReference type="Gene3D" id="1.10.10.60">
    <property type="entry name" value="Homeodomain-like"/>
    <property type="match status" value="1"/>
</dbReference>
<protein>
    <submittedName>
        <fullName evidence="5">TetR/AcrR family transcriptional regulator</fullName>
    </submittedName>
</protein>
<dbReference type="GO" id="GO:0003700">
    <property type="term" value="F:DNA-binding transcription factor activity"/>
    <property type="evidence" value="ECO:0007669"/>
    <property type="project" value="TreeGrafter"/>
</dbReference>
<feature type="DNA-binding region" description="H-T-H motif" evidence="2">
    <location>
        <begin position="47"/>
        <end position="66"/>
    </location>
</feature>
<dbReference type="Pfam" id="PF08359">
    <property type="entry name" value="TetR_C_4"/>
    <property type="match status" value="1"/>
</dbReference>
<comment type="caution">
    <text evidence="5">The sequence shown here is derived from an EMBL/GenBank/DDBJ whole genome shotgun (WGS) entry which is preliminary data.</text>
</comment>
<evidence type="ECO:0000256" key="1">
    <source>
        <dbReference type="ARBA" id="ARBA00023125"/>
    </source>
</evidence>
<evidence type="ECO:0000313" key="5">
    <source>
        <dbReference type="EMBL" id="MBI2677876.1"/>
    </source>
</evidence>